<reference evidence="1 2" key="1">
    <citation type="submission" date="2020-08" db="EMBL/GenBank/DDBJ databases">
        <title>Genomic Encyclopedia of Type Strains, Phase IV (KMG-IV): sequencing the most valuable type-strain genomes for metagenomic binning, comparative biology and taxonomic classification.</title>
        <authorList>
            <person name="Goeker M."/>
        </authorList>
    </citation>
    <scope>NUCLEOTIDE SEQUENCE [LARGE SCALE GENOMIC DNA]</scope>
    <source>
        <strain evidence="1 2">DSM 25966</strain>
    </source>
</reference>
<accession>A0A840ALZ9</accession>
<protein>
    <recommendedName>
        <fullName evidence="3">GNAT family N-acetyltransferase</fullName>
    </recommendedName>
</protein>
<proteinExistence type="predicted"/>
<dbReference type="AlphaFoldDB" id="A0A840ALZ9"/>
<evidence type="ECO:0000313" key="2">
    <source>
        <dbReference type="Proteomes" id="UP000553963"/>
    </source>
</evidence>
<dbReference type="SUPFAM" id="SSF55729">
    <property type="entry name" value="Acyl-CoA N-acyltransferases (Nat)"/>
    <property type="match status" value="1"/>
</dbReference>
<gene>
    <name evidence="1" type="ORF">GGR25_000930</name>
</gene>
<organism evidence="1 2">
    <name type="scientific">Kaistia hirudinis</name>
    <dbReference type="NCBI Taxonomy" id="1293440"/>
    <lineage>
        <taxon>Bacteria</taxon>
        <taxon>Pseudomonadati</taxon>
        <taxon>Pseudomonadota</taxon>
        <taxon>Alphaproteobacteria</taxon>
        <taxon>Hyphomicrobiales</taxon>
        <taxon>Kaistiaceae</taxon>
        <taxon>Kaistia</taxon>
    </lineage>
</organism>
<evidence type="ECO:0000313" key="1">
    <source>
        <dbReference type="EMBL" id="MBB3929911.1"/>
    </source>
</evidence>
<comment type="caution">
    <text evidence="1">The sequence shown here is derived from an EMBL/GenBank/DDBJ whole genome shotgun (WGS) entry which is preliminary data.</text>
</comment>
<sequence>MTASRDARLTVLPSLREIPRAAWDACANPGWDSARPFGGDPDAFLRTAGGSQSESRAPYNPFVSYDFLVSLEEARCAVGRTGWQGRHLVLGEVDALTAVAPCYEKTHSMGEYVFDHGWADAYERAGGRYYPKLQVSVPFTPATGPRLLVRDAADDTARAILAAGLIELARQTGSSSVHATFLEETDATTLEAAGFLPRTDQQFQFDNPGYRDFDDFLDALASRKRKTIRRERRDALIGGLEVEVLTGPAIDEAAWDAFFEFYQDTGARKWGRPYLNRRFFSIVGERMNDRILLLFARRGSQRIAGALNFIGSDALYGRYWGAVEEVPFLHFELCYHQAVEWAIDHRLPRVEAGAQGEHKLARGYRPVITRSAHYIADPNLRRAIADYLARERAAVAAEHELLEEHVPFRSGEGPA</sequence>
<dbReference type="InterPro" id="IPR016181">
    <property type="entry name" value="Acyl_CoA_acyltransferase"/>
</dbReference>
<keyword evidence="2" id="KW-1185">Reference proteome</keyword>
<evidence type="ECO:0008006" key="3">
    <source>
        <dbReference type="Google" id="ProtNLM"/>
    </source>
</evidence>
<dbReference type="Gene3D" id="3.40.630.30">
    <property type="match status" value="1"/>
</dbReference>
<name>A0A840ALZ9_9HYPH</name>
<dbReference type="RefSeq" id="WP_183397523.1">
    <property type="nucleotide sequence ID" value="NZ_JACIDS010000001.1"/>
</dbReference>
<dbReference type="Pfam" id="PF04339">
    <property type="entry name" value="FemAB_like"/>
    <property type="match status" value="1"/>
</dbReference>
<dbReference type="Proteomes" id="UP000553963">
    <property type="component" value="Unassembled WGS sequence"/>
</dbReference>
<dbReference type="PANTHER" id="PTHR47017">
    <property type="entry name" value="ACYL-COA"/>
    <property type="match status" value="1"/>
</dbReference>
<dbReference type="InterPro" id="IPR007434">
    <property type="entry name" value="FemAB-like"/>
</dbReference>
<dbReference type="EMBL" id="JACIDS010000001">
    <property type="protein sequence ID" value="MBB3929911.1"/>
    <property type="molecule type" value="Genomic_DNA"/>
</dbReference>
<dbReference type="PANTHER" id="PTHR47017:SF1">
    <property type="entry name" value="ACYL-COA"/>
    <property type="match status" value="1"/>
</dbReference>